<evidence type="ECO:0000256" key="8">
    <source>
        <dbReference type="ARBA" id="ARBA00022989"/>
    </source>
</evidence>
<evidence type="ECO:0000256" key="6">
    <source>
        <dbReference type="ARBA" id="ARBA00022692"/>
    </source>
</evidence>
<comment type="similarity">
    <text evidence="2">Belongs to the cation diffusion facilitator (CDF) transporter (TC 2.A.4) family. FieF subfamily.</text>
</comment>
<evidence type="ECO:0000256" key="9">
    <source>
        <dbReference type="ARBA" id="ARBA00023136"/>
    </source>
</evidence>
<keyword evidence="9 10" id="KW-0472">Membrane</keyword>
<dbReference type="InterPro" id="IPR036837">
    <property type="entry name" value="Cation_efflux_CTD_sf"/>
</dbReference>
<reference evidence="13 14" key="1">
    <citation type="submission" date="2024-09" db="EMBL/GenBank/DDBJ databases">
        <authorList>
            <person name="Sun Q."/>
            <person name="Mori K."/>
        </authorList>
    </citation>
    <scope>NUCLEOTIDE SEQUENCE [LARGE SCALE GENOMIC DNA]</scope>
    <source>
        <strain evidence="13 14">CECT 8064</strain>
    </source>
</reference>
<keyword evidence="7" id="KW-0406">Ion transport</keyword>
<feature type="domain" description="Cation efflux protein transmembrane" evidence="11">
    <location>
        <begin position="14"/>
        <end position="206"/>
    </location>
</feature>
<evidence type="ECO:0000256" key="4">
    <source>
        <dbReference type="ARBA" id="ARBA00022475"/>
    </source>
</evidence>
<dbReference type="InterPro" id="IPR050291">
    <property type="entry name" value="CDF_Transporter"/>
</dbReference>
<evidence type="ECO:0000313" key="13">
    <source>
        <dbReference type="EMBL" id="MFB9136522.1"/>
    </source>
</evidence>
<organism evidence="13 14">
    <name type="scientific">Vibrio olivae</name>
    <dbReference type="NCBI Taxonomy" id="1243002"/>
    <lineage>
        <taxon>Bacteria</taxon>
        <taxon>Pseudomonadati</taxon>
        <taxon>Pseudomonadota</taxon>
        <taxon>Gammaproteobacteria</taxon>
        <taxon>Vibrionales</taxon>
        <taxon>Vibrionaceae</taxon>
        <taxon>Vibrio</taxon>
    </lineage>
</organism>
<proteinExistence type="inferred from homology"/>
<keyword evidence="6 10" id="KW-0812">Transmembrane</keyword>
<dbReference type="SUPFAM" id="SSF161111">
    <property type="entry name" value="Cation efflux protein transmembrane domain-like"/>
    <property type="match status" value="1"/>
</dbReference>
<keyword evidence="7" id="KW-0862">Zinc</keyword>
<feature type="transmembrane region" description="Helical" evidence="10">
    <location>
        <begin position="181"/>
        <end position="202"/>
    </location>
</feature>
<comment type="caution">
    <text evidence="13">The sequence shown here is derived from an EMBL/GenBank/DDBJ whole genome shotgun (WGS) entry which is preliminary data.</text>
</comment>
<dbReference type="InterPro" id="IPR027470">
    <property type="entry name" value="Cation_efflux_CTD"/>
</dbReference>
<name>A0ABV5HQJ8_9VIBR</name>
<evidence type="ECO:0000256" key="1">
    <source>
        <dbReference type="ARBA" id="ARBA00004141"/>
    </source>
</evidence>
<keyword evidence="5" id="KW-0408">Iron</keyword>
<dbReference type="PANTHER" id="PTHR43840:SF41">
    <property type="entry name" value="CATION-EFFLUX PUMP FIEF"/>
    <property type="match status" value="1"/>
</dbReference>
<dbReference type="NCBIfam" id="NF007064">
    <property type="entry name" value="PRK09509.1"/>
    <property type="match status" value="1"/>
</dbReference>
<keyword evidence="8 10" id="KW-1133">Transmembrane helix</keyword>
<evidence type="ECO:0000259" key="11">
    <source>
        <dbReference type="Pfam" id="PF01545"/>
    </source>
</evidence>
<comment type="subcellular location">
    <subcellularLocation>
        <location evidence="1">Membrane</location>
        <topology evidence="1">Multi-pass membrane protein</topology>
    </subcellularLocation>
</comment>
<dbReference type="Gene3D" id="1.20.1510.10">
    <property type="entry name" value="Cation efflux protein transmembrane domain"/>
    <property type="match status" value="1"/>
</dbReference>
<evidence type="ECO:0000259" key="12">
    <source>
        <dbReference type="Pfam" id="PF16916"/>
    </source>
</evidence>
<feature type="transmembrane region" description="Helical" evidence="10">
    <location>
        <begin position="81"/>
        <end position="102"/>
    </location>
</feature>
<dbReference type="EMBL" id="JBHMEP010000005">
    <property type="protein sequence ID" value="MFB9136522.1"/>
    <property type="molecule type" value="Genomic_DNA"/>
</dbReference>
<dbReference type="RefSeq" id="WP_390194660.1">
    <property type="nucleotide sequence ID" value="NZ_JBHMEP010000005.1"/>
</dbReference>
<evidence type="ECO:0000256" key="7">
    <source>
        <dbReference type="ARBA" id="ARBA00022906"/>
    </source>
</evidence>
<dbReference type="Pfam" id="PF16916">
    <property type="entry name" value="ZT_dimer"/>
    <property type="match status" value="1"/>
</dbReference>
<keyword evidence="3" id="KW-0813">Transport</keyword>
<evidence type="ECO:0000256" key="10">
    <source>
        <dbReference type="SAM" id="Phobius"/>
    </source>
</evidence>
<accession>A0ABV5HQJ8</accession>
<dbReference type="Pfam" id="PF01545">
    <property type="entry name" value="Cation_efflux"/>
    <property type="match status" value="1"/>
</dbReference>
<feature type="transmembrane region" description="Helical" evidence="10">
    <location>
        <begin position="158"/>
        <end position="175"/>
    </location>
</feature>
<protein>
    <submittedName>
        <fullName evidence="13">CDF family cation-efflux transporter FieF</fullName>
    </submittedName>
</protein>
<dbReference type="InterPro" id="IPR002524">
    <property type="entry name" value="Cation_efflux"/>
</dbReference>
<dbReference type="Gene3D" id="3.30.70.1350">
    <property type="entry name" value="Cation efflux protein, cytoplasmic domain"/>
    <property type="match status" value="1"/>
</dbReference>
<dbReference type="InterPro" id="IPR027469">
    <property type="entry name" value="Cation_efflux_TMD_sf"/>
</dbReference>
<dbReference type="Proteomes" id="UP001589645">
    <property type="component" value="Unassembled WGS sequence"/>
</dbReference>
<sequence length="306" mass="33934">MKQEYARLVSLAAWTATVVATLLLVVKLAAWWVTGSVSLLASLIDSMLDIAASLVNLVVLRYALQPADQEHSFGHGKAESLAALAQAMFISGSAMFLILNGIDRFFRPHDLQSPQYGVYVSLFSILVTFSLVRFQKYVVRKTGSQAIEADSLHYQSDLYMNAAIMVALILSWFGLKQADAIFAIGIGGYILYSAAKMVYLAIQTLLDRQLPEHEVEQIRDISVSVQGVLGVHDIRTRMSGPIRFIQLHLEMEDRISLLEAHQIADRVEALLFSAFPDSDILIHQDPYSLVHEQETSPILNNGDGLD</sequence>
<dbReference type="SUPFAM" id="SSF160240">
    <property type="entry name" value="Cation efflux protein cytoplasmic domain-like"/>
    <property type="match status" value="1"/>
</dbReference>
<evidence type="ECO:0000256" key="3">
    <source>
        <dbReference type="ARBA" id="ARBA00022448"/>
    </source>
</evidence>
<dbReference type="PANTHER" id="PTHR43840">
    <property type="entry name" value="MITOCHONDRIAL METAL TRANSPORTER 1-RELATED"/>
    <property type="match status" value="1"/>
</dbReference>
<gene>
    <name evidence="13" type="primary">fieF</name>
    <name evidence="13" type="ORF">ACFFUV_16230</name>
</gene>
<keyword evidence="5" id="KW-0410">Iron transport</keyword>
<evidence type="ECO:0000256" key="2">
    <source>
        <dbReference type="ARBA" id="ARBA00010212"/>
    </source>
</evidence>
<evidence type="ECO:0000256" key="5">
    <source>
        <dbReference type="ARBA" id="ARBA00022496"/>
    </source>
</evidence>
<dbReference type="InterPro" id="IPR058533">
    <property type="entry name" value="Cation_efflux_TM"/>
</dbReference>
<evidence type="ECO:0000313" key="14">
    <source>
        <dbReference type="Proteomes" id="UP001589645"/>
    </source>
</evidence>
<keyword evidence="7" id="KW-0864">Zinc transport</keyword>
<feature type="domain" description="Cation efflux protein cytoplasmic" evidence="12">
    <location>
        <begin position="210"/>
        <end position="287"/>
    </location>
</feature>
<feature type="transmembrane region" description="Helical" evidence="10">
    <location>
        <begin position="114"/>
        <end position="132"/>
    </location>
</feature>
<feature type="transmembrane region" description="Helical" evidence="10">
    <location>
        <begin position="12"/>
        <end position="33"/>
    </location>
</feature>
<keyword evidence="4" id="KW-1003">Cell membrane</keyword>
<keyword evidence="14" id="KW-1185">Reference proteome</keyword>
<dbReference type="NCBIfam" id="TIGR01297">
    <property type="entry name" value="CDF"/>
    <property type="match status" value="1"/>
</dbReference>
<feature type="transmembrane region" description="Helical" evidence="10">
    <location>
        <begin position="39"/>
        <end position="60"/>
    </location>
</feature>